<keyword evidence="1" id="KW-0472">Membrane</keyword>
<organism evidence="2 3">
    <name type="scientific">Holothuria leucospilota</name>
    <name type="common">Black long sea cucumber</name>
    <name type="synonym">Mertensiothuria leucospilota</name>
    <dbReference type="NCBI Taxonomy" id="206669"/>
    <lineage>
        <taxon>Eukaryota</taxon>
        <taxon>Metazoa</taxon>
        <taxon>Echinodermata</taxon>
        <taxon>Eleutherozoa</taxon>
        <taxon>Echinozoa</taxon>
        <taxon>Holothuroidea</taxon>
        <taxon>Aspidochirotacea</taxon>
        <taxon>Aspidochirotida</taxon>
        <taxon>Holothuriidae</taxon>
        <taxon>Holothuria</taxon>
    </lineage>
</organism>
<evidence type="ECO:0000313" key="2">
    <source>
        <dbReference type="EMBL" id="KAJ8047936.1"/>
    </source>
</evidence>
<sequence>MHLVYLPPPPPKKKKIFIPSCGNIFAPFSTLSGFKSAWIFIVDLSEHRDVRTKRGQNREQSLFFRCSNLFATGTVGQCVLCVWLSCFRNYRRDTSRVTEEVSHLGLAEGLSLGPG</sequence>
<dbReference type="Proteomes" id="UP001152320">
    <property type="component" value="Chromosome 1"/>
</dbReference>
<dbReference type="AlphaFoldDB" id="A0A9Q1CMC7"/>
<feature type="transmembrane region" description="Helical" evidence="1">
    <location>
        <begin position="21"/>
        <end position="42"/>
    </location>
</feature>
<protein>
    <submittedName>
        <fullName evidence="2">Uncharacterized protein</fullName>
    </submittedName>
</protein>
<evidence type="ECO:0000256" key="1">
    <source>
        <dbReference type="SAM" id="Phobius"/>
    </source>
</evidence>
<keyword evidence="1" id="KW-1133">Transmembrane helix</keyword>
<keyword evidence="3" id="KW-1185">Reference proteome</keyword>
<comment type="caution">
    <text evidence="2">The sequence shown here is derived from an EMBL/GenBank/DDBJ whole genome shotgun (WGS) entry which is preliminary data.</text>
</comment>
<keyword evidence="1" id="KW-0812">Transmembrane</keyword>
<dbReference type="EMBL" id="JAIZAY010000001">
    <property type="protein sequence ID" value="KAJ8047936.1"/>
    <property type="molecule type" value="Genomic_DNA"/>
</dbReference>
<proteinExistence type="predicted"/>
<evidence type="ECO:0000313" key="3">
    <source>
        <dbReference type="Proteomes" id="UP001152320"/>
    </source>
</evidence>
<feature type="transmembrane region" description="Helical" evidence="1">
    <location>
        <begin position="62"/>
        <end position="86"/>
    </location>
</feature>
<name>A0A9Q1CMC7_HOLLE</name>
<gene>
    <name evidence="2" type="ORF">HOLleu_00058</name>
</gene>
<accession>A0A9Q1CMC7</accession>
<reference evidence="2" key="1">
    <citation type="submission" date="2021-10" db="EMBL/GenBank/DDBJ databases">
        <title>Tropical sea cucumber genome reveals ecological adaptation and Cuvierian tubules defense mechanism.</title>
        <authorList>
            <person name="Chen T."/>
        </authorList>
    </citation>
    <scope>NUCLEOTIDE SEQUENCE</scope>
    <source>
        <strain evidence="2">Nanhai2018</strain>
        <tissue evidence="2">Muscle</tissue>
    </source>
</reference>